<dbReference type="EMBL" id="AZEY01000023">
    <property type="protein sequence ID" value="KRL68574.1"/>
    <property type="molecule type" value="Genomic_DNA"/>
</dbReference>
<protein>
    <submittedName>
        <fullName evidence="1">Uncharacterized protein</fullName>
    </submittedName>
</protein>
<comment type="caution">
    <text evidence="1">The sequence shown here is derived from an EMBL/GenBank/DDBJ whole genome shotgun (WGS) entry which is preliminary data.</text>
</comment>
<sequence>MTPEQRQKAAEFIKGVNIPYRVFSTEDKLFMVFVFDNSKAIGIFSNDGPTDQDDLRSRLDQAITNELHYRFKRSGDQAAIDGHKMALYPKAAGASERFIFYGQPGLSEDMVKAYFAVVVQHLTRKK</sequence>
<dbReference type="STRING" id="1423739.FC85_GL002390"/>
<dbReference type="AlphaFoldDB" id="A0A0R1SJ35"/>
<evidence type="ECO:0000313" key="1">
    <source>
        <dbReference type="EMBL" id="KRL68574.1"/>
    </source>
</evidence>
<name>A0A0R1SJ35_9LACO</name>
<accession>A0A0R1SJ35</accession>
<proteinExistence type="predicted"/>
<gene>
    <name evidence="1" type="ORF">FC85_GL002390</name>
</gene>
<evidence type="ECO:0000313" key="2">
    <source>
        <dbReference type="Proteomes" id="UP000052013"/>
    </source>
</evidence>
<organism evidence="1 2">
    <name type="scientific">Lentilactobacillus diolivorans DSM 14421</name>
    <dbReference type="NCBI Taxonomy" id="1423739"/>
    <lineage>
        <taxon>Bacteria</taxon>
        <taxon>Bacillati</taxon>
        <taxon>Bacillota</taxon>
        <taxon>Bacilli</taxon>
        <taxon>Lactobacillales</taxon>
        <taxon>Lactobacillaceae</taxon>
        <taxon>Lentilactobacillus</taxon>
    </lineage>
</organism>
<dbReference type="PATRIC" id="fig|1423739.3.peg.2486"/>
<dbReference type="Proteomes" id="UP000052013">
    <property type="component" value="Unassembled WGS sequence"/>
</dbReference>
<reference evidence="1 2" key="1">
    <citation type="journal article" date="2015" name="Genome Announc.">
        <title>Expanding the biotechnology potential of lactobacilli through comparative genomics of 213 strains and associated genera.</title>
        <authorList>
            <person name="Sun Z."/>
            <person name="Harris H.M."/>
            <person name="McCann A."/>
            <person name="Guo C."/>
            <person name="Argimon S."/>
            <person name="Zhang W."/>
            <person name="Yang X."/>
            <person name="Jeffery I.B."/>
            <person name="Cooney J.C."/>
            <person name="Kagawa T.F."/>
            <person name="Liu W."/>
            <person name="Song Y."/>
            <person name="Salvetti E."/>
            <person name="Wrobel A."/>
            <person name="Rasinkangas P."/>
            <person name="Parkhill J."/>
            <person name="Rea M.C."/>
            <person name="O'Sullivan O."/>
            <person name="Ritari J."/>
            <person name="Douillard F.P."/>
            <person name="Paul Ross R."/>
            <person name="Yang R."/>
            <person name="Briner A.E."/>
            <person name="Felis G.E."/>
            <person name="de Vos W.M."/>
            <person name="Barrangou R."/>
            <person name="Klaenhammer T.R."/>
            <person name="Caufield P.W."/>
            <person name="Cui Y."/>
            <person name="Zhang H."/>
            <person name="O'Toole P.W."/>
        </authorList>
    </citation>
    <scope>NUCLEOTIDE SEQUENCE [LARGE SCALE GENOMIC DNA]</scope>
    <source>
        <strain evidence="1 2">DSM 14421</strain>
    </source>
</reference>